<dbReference type="InterPro" id="IPR036102">
    <property type="entry name" value="OsmC/Ohrsf"/>
</dbReference>
<proteinExistence type="predicted"/>
<dbReference type="HOGENOM" id="CLU_114057_0_0_11"/>
<gene>
    <name evidence="2" type="ordered locus">Isova_2568</name>
</gene>
<dbReference type="InterPro" id="IPR015946">
    <property type="entry name" value="KH_dom-like_a/b"/>
</dbReference>
<dbReference type="Gene3D" id="3.30.300.20">
    <property type="match status" value="1"/>
</dbReference>
<dbReference type="SUPFAM" id="SSF82784">
    <property type="entry name" value="OsmC-like"/>
    <property type="match status" value="1"/>
</dbReference>
<dbReference type="EMBL" id="CP002810">
    <property type="protein sequence ID" value="AEG45272.1"/>
    <property type="molecule type" value="Genomic_DNA"/>
</dbReference>
<dbReference type="RefSeq" id="WP_013839663.1">
    <property type="nucleotide sequence ID" value="NC_015588.1"/>
</dbReference>
<evidence type="ECO:0000313" key="2">
    <source>
        <dbReference type="EMBL" id="AEG45272.1"/>
    </source>
</evidence>
<evidence type="ECO:0000313" key="3">
    <source>
        <dbReference type="Proteomes" id="UP000009236"/>
    </source>
</evidence>
<organism evidence="3">
    <name type="scientific">Isoptericola variabilis (strain 225)</name>
    <dbReference type="NCBI Taxonomy" id="743718"/>
    <lineage>
        <taxon>Bacteria</taxon>
        <taxon>Bacillati</taxon>
        <taxon>Actinomycetota</taxon>
        <taxon>Actinomycetes</taxon>
        <taxon>Micrococcales</taxon>
        <taxon>Promicromonosporaceae</taxon>
        <taxon>Isoptericola</taxon>
    </lineage>
</organism>
<keyword evidence="3" id="KW-1185">Reference proteome</keyword>
<dbReference type="Proteomes" id="UP000009236">
    <property type="component" value="Chromosome"/>
</dbReference>
<protein>
    <submittedName>
        <fullName evidence="2">OsmC family protein</fullName>
    </submittedName>
</protein>
<feature type="compositionally biased region" description="Low complexity" evidence="1">
    <location>
        <begin position="1"/>
        <end position="22"/>
    </location>
</feature>
<dbReference type="STRING" id="743718.Isova_2568"/>
<evidence type="ECO:0000256" key="1">
    <source>
        <dbReference type="SAM" id="MobiDB-lite"/>
    </source>
</evidence>
<feature type="region of interest" description="Disordered" evidence="1">
    <location>
        <begin position="174"/>
        <end position="209"/>
    </location>
</feature>
<accession>F6FTA8</accession>
<sequence length="209" mass="21830">MTDQTTSTSTTPGTEPGATPATQPGPVPTAEPGPAPTSAGDLPVTPSPTDPLWVERTGTRTYRGFTARGATVEIGPASAGAVFTPGELLKIALAACAGMSSDTKFSRVLGDDYKVTIRVEDPKDMAEDRYPVLTERFEIDLSSLDDATREKTLLLAQRSIDRVCTVGRTLKAGADVPPAVFGPPRADDDAPHPVEQPAGDRDPDPGSTS</sequence>
<name>F6FTA8_ISOV2</name>
<dbReference type="eggNOG" id="COG1765">
    <property type="taxonomic scope" value="Bacteria"/>
</dbReference>
<feature type="compositionally biased region" description="Basic and acidic residues" evidence="1">
    <location>
        <begin position="185"/>
        <end position="209"/>
    </location>
</feature>
<feature type="region of interest" description="Disordered" evidence="1">
    <location>
        <begin position="1"/>
        <end position="52"/>
    </location>
</feature>
<dbReference type="KEGG" id="iva:Isova_2568"/>
<dbReference type="AlphaFoldDB" id="F6FTA8"/>
<reference evidence="2 3" key="1">
    <citation type="submission" date="2011-05" db="EMBL/GenBank/DDBJ databases">
        <title>Complete sequence of Isoptericola variabilis 225.</title>
        <authorList>
            <consortium name="US DOE Joint Genome Institute"/>
            <person name="Lucas S."/>
            <person name="Han J."/>
            <person name="Lapidus A."/>
            <person name="Cheng J.-F."/>
            <person name="Goodwin L."/>
            <person name="Pitluck S."/>
            <person name="Peters L."/>
            <person name="Mikhailova N."/>
            <person name="Zeytun A."/>
            <person name="Han C."/>
            <person name="Tapia R."/>
            <person name="Land M."/>
            <person name="Hauser L."/>
            <person name="Kyrpides N."/>
            <person name="Ivanova N."/>
            <person name="Pagani I."/>
            <person name="Siebers A."/>
            <person name="Allgaier M."/>
            <person name="Thelen M."/>
            <person name="Hugenholtz P."/>
            <person name="Gladden J."/>
            <person name="Woyke T."/>
        </authorList>
    </citation>
    <scope>NUCLEOTIDE SEQUENCE [LARGE SCALE GENOMIC DNA]</scope>
    <source>
        <strain evidence="3">225</strain>
    </source>
</reference>
<feature type="compositionally biased region" description="Pro residues" evidence="1">
    <location>
        <begin position="23"/>
        <end position="35"/>
    </location>
</feature>